<dbReference type="CDD" id="cd16380">
    <property type="entry name" value="YitT_C"/>
    <property type="match status" value="1"/>
</dbReference>
<keyword evidence="5 6" id="KW-0472">Membrane</keyword>
<keyword evidence="4 6" id="KW-1133">Transmembrane helix</keyword>
<dbReference type="InterPro" id="IPR019264">
    <property type="entry name" value="DUF2179"/>
</dbReference>
<name>A0A6N3CK26_9CLOT</name>
<dbReference type="GO" id="GO:0005886">
    <property type="term" value="C:plasma membrane"/>
    <property type="evidence" value="ECO:0007669"/>
    <property type="project" value="UniProtKB-SubCell"/>
</dbReference>
<dbReference type="EMBL" id="CACRTO010000017">
    <property type="protein sequence ID" value="VYU17366.1"/>
    <property type="molecule type" value="Genomic_DNA"/>
</dbReference>
<sequence length="286" mass="31776">MFQKVAIKKHMVLDFIFIFIGCIIASLGVNLFLVNAQLLSGGATGVALILQYMFNVSSGITVFIINIPLFFVSYKMLNKKFTLYSAVGMISLSLSLIITEPLSKLVRVDDVLLYCIYGGVLCGLGYGLVFSRNGSTGGTDIITMVLRRKYSNLEIGTLGFSLNCIIVFIGALIFGLPKALYTLISMFVQSVVIDRVINGFNSKKLLLILTEKEHDIIEYVIKDMNRGVTSLIAEGEYTHELKKMLYIAVTSSQMIRLKNKIMRIDPKAFITIIDVSEVNGKGFYKI</sequence>
<evidence type="ECO:0000256" key="4">
    <source>
        <dbReference type="ARBA" id="ARBA00022989"/>
    </source>
</evidence>
<keyword evidence="2" id="KW-1003">Cell membrane</keyword>
<dbReference type="PANTHER" id="PTHR33545:SF5">
    <property type="entry name" value="UPF0750 MEMBRANE PROTEIN YITT"/>
    <property type="match status" value="1"/>
</dbReference>
<evidence type="ECO:0000259" key="7">
    <source>
        <dbReference type="Pfam" id="PF10035"/>
    </source>
</evidence>
<feature type="transmembrane region" description="Helical" evidence="6">
    <location>
        <begin position="81"/>
        <end position="99"/>
    </location>
</feature>
<dbReference type="Gene3D" id="3.30.70.120">
    <property type="match status" value="1"/>
</dbReference>
<feature type="domain" description="DUF2179" evidence="7">
    <location>
        <begin position="226"/>
        <end position="280"/>
    </location>
</feature>
<dbReference type="PANTHER" id="PTHR33545">
    <property type="entry name" value="UPF0750 MEMBRANE PROTEIN YITT-RELATED"/>
    <property type="match status" value="1"/>
</dbReference>
<dbReference type="InterPro" id="IPR015867">
    <property type="entry name" value="N-reg_PII/ATP_PRibTrfase_C"/>
</dbReference>
<dbReference type="Pfam" id="PF10035">
    <property type="entry name" value="DUF2179"/>
    <property type="match status" value="1"/>
</dbReference>
<keyword evidence="3 6" id="KW-0812">Transmembrane</keyword>
<evidence type="ECO:0000256" key="1">
    <source>
        <dbReference type="ARBA" id="ARBA00004651"/>
    </source>
</evidence>
<evidence type="ECO:0000256" key="5">
    <source>
        <dbReference type="ARBA" id="ARBA00023136"/>
    </source>
</evidence>
<dbReference type="Pfam" id="PF02588">
    <property type="entry name" value="YitT_membrane"/>
    <property type="match status" value="1"/>
</dbReference>
<comment type="subcellular location">
    <subcellularLocation>
        <location evidence="1">Cell membrane</location>
        <topology evidence="1">Multi-pass membrane protein</topology>
    </subcellularLocation>
</comment>
<feature type="transmembrane region" description="Helical" evidence="6">
    <location>
        <begin position="12"/>
        <end position="32"/>
    </location>
</feature>
<organism evidence="8">
    <name type="scientific">Clostridium tertium</name>
    <dbReference type="NCBI Taxonomy" id="1559"/>
    <lineage>
        <taxon>Bacteria</taxon>
        <taxon>Bacillati</taxon>
        <taxon>Bacillota</taxon>
        <taxon>Clostridia</taxon>
        <taxon>Eubacteriales</taxon>
        <taxon>Clostridiaceae</taxon>
        <taxon>Clostridium</taxon>
    </lineage>
</organism>
<dbReference type="AlphaFoldDB" id="A0A6N3CK26"/>
<evidence type="ECO:0000256" key="6">
    <source>
        <dbReference type="SAM" id="Phobius"/>
    </source>
</evidence>
<evidence type="ECO:0000313" key="8">
    <source>
        <dbReference type="EMBL" id="VYU17366.1"/>
    </source>
</evidence>
<dbReference type="InterPro" id="IPR051461">
    <property type="entry name" value="UPF0750_membrane"/>
</dbReference>
<evidence type="ECO:0000256" key="3">
    <source>
        <dbReference type="ARBA" id="ARBA00022692"/>
    </source>
</evidence>
<dbReference type="RefSeq" id="WP_156626136.1">
    <property type="nucleotide sequence ID" value="NZ_CACRTO010000017.1"/>
</dbReference>
<reference evidence="8" key="1">
    <citation type="submission" date="2019-11" db="EMBL/GenBank/DDBJ databases">
        <authorList>
            <person name="Feng L."/>
        </authorList>
    </citation>
    <scope>NUCLEOTIDE SEQUENCE</scope>
    <source>
        <strain evidence="8">CTertiumLFYP3</strain>
    </source>
</reference>
<dbReference type="PIRSF" id="PIRSF006483">
    <property type="entry name" value="Membrane_protein_YitT"/>
    <property type="match status" value="1"/>
</dbReference>
<feature type="transmembrane region" description="Helical" evidence="6">
    <location>
        <begin position="152"/>
        <end position="173"/>
    </location>
</feature>
<feature type="transmembrane region" description="Helical" evidence="6">
    <location>
        <begin position="111"/>
        <end position="131"/>
    </location>
</feature>
<feature type="transmembrane region" description="Helical" evidence="6">
    <location>
        <begin position="52"/>
        <end position="74"/>
    </location>
</feature>
<dbReference type="InterPro" id="IPR003740">
    <property type="entry name" value="YitT"/>
</dbReference>
<proteinExistence type="predicted"/>
<evidence type="ECO:0000256" key="2">
    <source>
        <dbReference type="ARBA" id="ARBA00022475"/>
    </source>
</evidence>
<accession>A0A6N3CK26</accession>
<protein>
    <recommendedName>
        <fullName evidence="7">DUF2179 domain-containing protein</fullName>
    </recommendedName>
</protein>
<gene>
    <name evidence="8" type="ORF">CTLFYP3_01657</name>
</gene>